<dbReference type="RefSeq" id="WP_141960889.1">
    <property type="nucleotide sequence ID" value="NZ_VFOZ01000001.1"/>
</dbReference>
<evidence type="ECO:0000313" key="2">
    <source>
        <dbReference type="Proteomes" id="UP000316096"/>
    </source>
</evidence>
<gene>
    <name evidence="1" type="ORF">FB559_6744</name>
</gene>
<dbReference type="Gene3D" id="3.40.50.1820">
    <property type="entry name" value="alpha/beta hydrolase"/>
    <property type="match status" value="1"/>
</dbReference>
<keyword evidence="2" id="KW-1185">Reference proteome</keyword>
<dbReference type="SUPFAM" id="SSF53474">
    <property type="entry name" value="alpha/beta-Hydrolases"/>
    <property type="match status" value="1"/>
</dbReference>
<dbReference type="PROSITE" id="PS51318">
    <property type="entry name" value="TAT"/>
    <property type="match status" value="1"/>
</dbReference>
<comment type="caution">
    <text evidence="1">The sequence shown here is derived from an EMBL/GenBank/DDBJ whole genome shotgun (WGS) entry which is preliminary data.</text>
</comment>
<accession>A0A543CVA3</accession>
<dbReference type="Proteomes" id="UP000316096">
    <property type="component" value="Unassembled WGS sequence"/>
</dbReference>
<sequence length="400" mass="43054">MTDRLTRRGLLGGLGGATAAGVLGTPHVRASAGPCTEAATPRPLAPVNREAAARHGVEYRAMPQAAVGVDVESMITMYSAAEVAARRARLIAYVWKRAGLPTRLPRVQTDVSVPLLTALPHLRRVDELSVPLAYGMSSKVYHVLPRPPGNGRLAVYHNGHGEPLGTMLTTVAPLLQRGYSVQIHAMPYMHWNAPSPAELGETSHDEFARRESASFSALTFFLEPVAVALNHAVRVHRPTSVQMVGLSGGGWTTTVYAAIDPRVTRSYPVAGSLPPYLRGASPNAASSIGDWEQRGDTLPGFYGVAGYLDLYVMAATGPGRRQLQILNRFDSCCFSGIGHRSYVAAVAHRAGLIGGGGWDLQEDATHDGHTISPYALSVILHDLDTRRDERTLSDQRDHPR</sequence>
<dbReference type="OrthoDB" id="1422235at2"/>
<dbReference type="AlphaFoldDB" id="A0A543CVA3"/>
<dbReference type="InterPro" id="IPR029058">
    <property type="entry name" value="AB_hydrolase_fold"/>
</dbReference>
<name>A0A543CVA3_9ACTN</name>
<dbReference type="EMBL" id="VFOZ01000001">
    <property type="protein sequence ID" value="TQM01001.1"/>
    <property type="molecule type" value="Genomic_DNA"/>
</dbReference>
<organism evidence="1 2">
    <name type="scientific">Actinoallomurus bryophytorum</name>
    <dbReference type="NCBI Taxonomy" id="1490222"/>
    <lineage>
        <taxon>Bacteria</taxon>
        <taxon>Bacillati</taxon>
        <taxon>Actinomycetota</taxon>
        <taxon>Actinomycetes</taxon>
        <taxon>Streptosporangiales</taxon>
        <taxon>Thermomonosporaceae</taxon>
        <taxon>Actinoallomurus</taxon>
    </lineage>
</organism>
<reference evidence="1 2" key="1">
    <citation type="submission" date="2019-06" db="EMBL/GenBank/DDBJ databases">
        <title>Sequencing the genomes of 1000 actinobacteria strains.</title>
        <authorList>
            <person name="Klenk H.-P."/>
        </authorList>
    </citation>
    <scope>NUCLEOTIDE SEQUENCE [LARGE SCALE GENOMIC DNA]</scope>
    <source>
        <strain evidence="1 2">DSM 102200</strain>
    </source>
</reference>
<protein>
    <submittedName>
        <fullName evidence="1">Uncharacterized protein</fullName>
    </submittedName>
</protein>
<dbReference type="InterPro" id="IPR006311">
    <property type="entry name" value="TAT_signal"/>
</dbReference>
<proteinExistence type="predicted"/>
<evidence type="ECO:0000313" key="1">
    <source>
        <dbReference type="EMBL" id="TQM01001.1"/>
    </source>
</evidence>